<feature type="chain" id="PRO_5034108355" evidence="3">
    <location>
        <begin position="29"/>
        <end position="1026"/>
    </location>
</feature>
<dbReference type="Pfam" id="PF03803">
    <property type="entry name" value="Scramblase"/>
    <property type="match status" value="1"/>
</dbReference>
<feature type="compositionally biased region" description="Low complexity" evidence="2">
    <location>
        <begin position="616"/>
        <end position="626"/>
    </location>
</feature>
<sequence length="1026" mass="107695">MPFRCSFSRSTSLAASTVSFTLVPAALASFLPRPPPSSPSSSPSDDPAAPAPRGRLCPAPLRGSANGARNVVGFLIPNAGIGGKRDTGKDRRDSLYDKTQVAAAQAAPTFSLLAAASIISLGPGWFPARIGAGGGGSLEVFVPSPGRVDVPAAERCRWAVTAANALRAVLAHGQRVHPDLGRIRPLLAVSGGFRLAVGCELRVTRRRHRGALTPAGISPQRREADRPLLLLLRLLLHGLRLEATTLFHAHVRPMMRFHRSREAGLSYAQSPGPAVSPLWNPSGAGLGRSRYVCAVAKFEQPHSLGSRPAVDGTFGRRFVRRPSRRQRFRRPLKLGMRRRVDYPICYAFGGAAAAAGAAEVTGRAAEATGRTTAGRSDGATDGRRCAAGAKQGPLSFKTASAERSLAADDRRTFARVGAGAHGVSRLVPGPPSHATADGGTGPPSAGPSFSAASDSESQDLHASMRWTNAVFDRAEDDLRAPPAADASLAPSPDSLLLLLRPSCCRDETRRSAAAAAACGNGACMLRPKNETPSADPESTATVTLVALLLLVRGRRPPRPGFLGRPPRAPAANGPRPPCLLPAAGDRPPPLPVSFTFRPNLRRNHSTLRGRRHGQDSRLSAGRAPRLAARRAGRDTRREAAEGSAAAAEDGGVAPPPVDDAATAAVYAPEHEGGVVKRGNPAADVLGHAALAVTRQLEMLNIFLGFEQANRYAIADVHGNPLGFIAEEDGFASAVKRQLFRNHRPFKATVMNSAGEVILRVERPFAFVNSRATVSLPDGRVIGGVYQRWHLWRRRYDLVALAPGRSLGKRHMRQFAAVDAPFLSWDFKLQDERGGLLGTVDRNFSGFAREIFTDTGHYVLRMDSVDGGAIRPLTLDERAVTLGAAISIDIDYFSRNRGGIGIPVPISVGGAGGTPVVMPMPVGGAVGAAEAAEIGAGAAAGAAAGGAAAAAGGYTPRGWPPQPPESDLGPPPTTAPEAGGGGSPAYNEWGDEVAEDEGFVSDDEAFPDDGGGRSWAETLSDFIWDDD</sequence>
<feature type="region of interest" description="Disordered" evidence="2">
    <location>
        <begin position="364"/>
        <end position="391"/>
    </location>
</feature>
<dbReference type="AlphaFoldDB" id="A0A8H7ZMH8"/>
<evidence type="ECO:0000313" key="4">
    <source>
        <dbReference type="EMBL" id="KAG5455821.1"/>
    </source>
</evidence>
<protein>
    <submittedName>
        <fullName evidence="4">Scramblase-domain-containing protein</fullName>
    </submittedName>
</protein>
<feature type="signal peptide" evidence="3">
    <location>
        <begin position="1"/>
        <end position="28"/>
    </location>
</feature>
<dbReference type="GO" id="GO:0017128">
    <property type="term" value="F:phospholipid scramblase activity"/>
    <property type="evidence" value="ECO:0007669"/>
    <property type="project" value="InterPro"/>
</dbReference>
<feature type="compositionally biased region" description="Basic and acidic residues" evidence="2">
    <location>
        <begin position="631"/>
        <end position="640"/>
    </location>
</feature>
<feature type="compositionally biased region" description="Low complexity" evidence="2">
    <location>
        <begin position="39"/>
        <end position="53"/>
    </location>
</feature>
<feature type="compositionally biased region" description="Low complexity" evidence="2">
    <location>
        <begin position="434"/>
        <end position="455"/>
    </location>
</feature>
<accession>A0A8H7ZMH8</accession>
<proteinExistence type="inferred from homology"/>
<dbReference type="PANTHER" id="PTHR23248:SF9">
    <property type="entry name" value="PHOSPHOLIPID SCRAMBLASE"/>
    <property type="match status" value="1"/>
</dbReference>
<feature type="compositionally biased region" description="Low complexity" evidence="2">
    <location>
        <begin position="641"/>
        <end position="655"/>
    </location>
</feature>
<evidence type="ECO:0000256" key="2">
    <source>
        <dbReference type="SAM" id="MobiDB-lite"/>
    </source>
</evidence>
<feature type="compositionally biased region" description="Basic residues" evidence="2">
    <location>
        <begin position="599"/>
        <end position="611"/>
    </location>
</feature>
<keyword evidence="5" id="KW-1185">Reference proteome</keyword>
<feature type="region of interest" description="Disordered" evidence="2">
    <location>
        <begin position="33"/>
        <end position="62"/>
    </location>
</feature>
<keyword evidence="3" id="KW-0732">Signal</keyword>
<comment type="caution">
    <text evidence="4">The sequence shown here is derived from an EMBL/GenBank/DDBJ whole genome shotgun (WGS) entry which is preliminary data.</text>
</comment>
<dbReference type="Proteomes" id="UP000673691">
    <property type="component" value="Unassembled WGS sequence"/>
</dbReference>
<feature type="region of interest" description="Disordered" evidence="2">
    <location>
        <begin position="421"/>
        <end position="461"/>
    </location>
</feature>
<comment type="similarity">
    <text evidence="1">Belongs to the phospholipid scramblase family.</text>
</comment>
<gene>
    <name evidence="4" type="ORF">BJ554DRAFT_4627</name>
</gene>
<dbReference type="EMBL" id="JAEFCI010012738">
    <property type="protein sequence ID" value="KAG5455821.1"/>
    <property type="molecule type" value="Genomic_DNA"/>
</dbReference>
<organism evidence="4 5">
    <name type="scientific">Olpidium bornovanus</name>
    <dbReference type="NCBI Taxonomy" id="278681"/>
    <lineage>
        <taxon>Eukaryota</taxon>
        <taxon>Fungi</taxon>
        <taxon>Fungi incertae sedis</taxon>
        <taxon>Olpidiomycota</taxon>
        <taxon>Olpidiomycotina</taxon>
        <taxon>Olpidiomycetes</taxon>
        <taxon>Olpidiales</taxon>
        <taxon>Olpidiaceae</taxon>
        <taxon>Olpidium</taxon>
    </lineage>
</organism>
<feature type="compositionally biased region" description="Low complexity" evidence="2">
    <location>
        <begin position="560"/>
        <end position="573"/>
    </location>
</feature>
<dbReference type="GO" id="GO:0005886">
    <property type="term" value="C:plasma membrane"/>
    <property type="evidence" value="ECO:0007669"/>
    <property type="project" value="TreeGrafter"/>
</dbReference>
<feature type="compositionally biased region" description="Pro residues" evidence="2">
    <location>
        <begin position="957"/>
        <end position="973"/>
    </location>
</feature>
<dbReference type="InterPro" id="IPR005552">
    <property type="entry name" value="Scramblase"/>
</dbReference>
<dbReference type="OrthoDB" id="191150at2759"/>
<evidence type="ECO:0000256" key="3">
    <source>
        <dbReference type="SAM" id="SignalP"/>
    </source>
</evidence>
<name>A0A8H7ZMH8_9FUNG</name>
<feature type="compositionally biased region" description="Low complexity" evidence="2">
    <location>
        <begin position="364"/>
        <end position="375"/>
    </location>
</feature>
<feature type="compositionally biased region" description="Acidic residues" evidence="2">
    <location>
        <begin position="988"/>
        <end position="1006"/>
    </location>
</feature>
<feature type="region of interest" description="Disordered" evidence="2">
    <location>
        <begin position="556"/>
        <end position="655"/>
    </location>
</feature>
<evidence type="ECO:0000313" key="5">
    <source>
        <dbReference type="Proteomes" id="UP000673691"/>
    </source>
</evidence>
<feature type="region of interest" description="Disordered" evidence="2">
    <location>
        <begin position="949"/>
        <end position="1013"/>
    </location>
</feature>
<evidence type="ECO:0000256" key="1">
    <source>
        <dbReference type="ARBA" id="ARBA00005350"/>
    </source>
</evidence>
<dbReference type="PANTHER" id="PTHR23248">
    <property type="entry name" value="PHOSPHOLIPID SCRAMBLASE-RELATED"/>
    <property type="match status" value="1"/>
</dbReference>
<reference evidence="4 5" key="1">
    <citation type="journal article" name="Sci. Rep.">
        <title>Genome-scale phylogenetic analyses confirm Olpidium as the closest living zoosporic fungus to the non-flagellated, terrestrial fungi.</title>
        <authorList>
            <person name="Chang Y."/>
            <person name="Rochon D."/>
            <person name="Sekimoto S."/>
            <person name="Wang Y."/>
            <person name="Chovatia M."/>
            <person name="Sandor L."/>
            <person name="Salamov A."/>
            <person name="Grigoriev I.V."/>
            <person name="Stajich J.E."/>
            <person name="Spatafora J.W."/>
        </authorList>
    </citation>
    <scope>NUCLEOTIDE SEQUENCE [LARGE SCALE GENOMIC DNA]</scope>
    <source>
        <strain evidence="4">S191</strain>
    </source>
</reference>